<sequence length="64" mass="6874">MKILKSSLVAAFLALGMWASQASAGECGGQCNPDYQPWMPCSMAYACLGETCSCLNWQEECCGQ</sequence>
<protein>
    <submittedName>
        <fullName evidence="2">Uncharacterized protein</fullName>
    </submittedName>
</protein>
<feature type="chain" id="PRO_5036354247" evidence="1">
    <location>
        <begin position="25"/>
        <end position="64"/>
    </location>
</feature>
<feature type="signal peptide" evidence="1">
    <location>
        <begin position="1"/>
        <end position="24"/>
    </location>
</feature>
<dbReference type="EMBL" id="CAADGD010000061">
    <property type="protein sequence ID" value="VFK71361.1"/>
    <property type="molecule type" value="Genomic_DNA"/>
</dbReference>
<reference evidence="2" key="1">
    <citation type="submission" date="2019-02" db="EMBL/GenBank/DDBJ databases">
        <authorList>
            <person name="Gruber-Vodicka R. H."/>
            <person name="Seah K. B. B."/>
        </authorList>
    </citation>
    <scope>NUCLEOTIDE SEQUENCE</scope>
    <source>
        <strain evidence="3">BECK_BY19</strain>
        <strain evidence="2">BECK_BY8</strain>
    </source>
</reference>
<evidence type="ECO:0000256" key="1">
    <source>
        <dbReference type="SAM" id="SignalP"/>
    </source>
</evidence>
<proteinExistence type="predicted"/>
<keyword evidence="1" id="KW-0732">Signal</keyword>
<name>A0A451AG15_9GAMM</name>
<evidence type="ECO:0000313" key="3">
    <source>
        <dbReference type="EMBL" id="VFK71361.1"/>
    </source>
</evidence>
<gene>
    <name evidence="2" type="ORF">BECKUNK1418G_GA0071005_105431</name>
    <name evidence="3" type="ORF">BECKUNK1418H_GA0071006_106129</name>
</gene>
<dbReference type="EMBL" id="CAADFZ010000054">
    <property type="protein sequence ID" value="VFK64979.1"/>
    <property type="molecule type" value="Genomic_DNA"/>
</dbReference>
<organism evidence="2">
    <name type="scientific">Candidatus Kentrum sp. UNK</name>
    <dbReference type="NCBI Taxonomy" id="2126344"/>
    <lineage>
        <taxon>Bacteria</taxon>
        <taxon>Pseudomonadati</taxon>
        <taxon>Pseudomonadota</taxon>
        <taxon>Gammaproteobacteria</taxon>
        <taxon>Candidatus Kentrum</taxon>
    </lineage>
</organism>
<accession>A0A451AG15</accession>
<dbReference type="AlphaFoldDB" id="A0A451AG15"/>
<evidence type="ECO:0000313" key="2">
    <source>
        <dbReference type="EMBL" id="VFK64979.1"/>
    </source>
</evidence>